<feature type="domain" description="Sulfatase N-terminal" evidence="7">
    <location>
        <begin position="26"/>
        <end position="353"/>
    </location>
</feature>
<feature type="region of interest" description="Disordered" evidence="5">
    <location>
        <begin position="449"/>
        <end position="468"/>
    </location>
</feature>
<dbReference type="InterPro" id="IPR017850">
    <property type="entry name" value="Alkaline_phosphatase_core_sf"/>
</dbReference>
<dbReference type="PROSITE" id="PS00149">
    <property type="entry name" value="SULFATASE_2"/>
    <property type="match status" value="1"/>
</dbReference>
<evidence type="ECO:0000256" key="3">
    <source>
        <dbReference type="ARBA" id="ARBA00022801"/>
    </source>
</evidence>
<evidence type="ECO:0000256" key="5">
    <source>
        <dbReference type="SAM" id="MobiDB-lite"/>
    </source>
</evidence>
<dbReference type="AlphaFoldDB" id="A0AAU8BEJ3"/>
<dbReference type="Pfam" id="PF00884">
    <property type="entry name" value="Sulfatase"/>
    <property type="match status" value="1"/>
</dbReference>
<organism evidence="8">
    <name type="scientific">Vibrio chaetopteri</name>
    <dbReference type="NCBI Taxonomy" id="3016528"/>
    <lineage>
        <taxon>Bacteria</taxon>
        <taxon>Pseudomonadati</taxon>
        <taxon>Pseudomonadota</taxon>
        <taxon>Gammaproteobacteria</taxon>
        <taxon>Vibrionales</taxon>
        <taxon>Vibrionaceae</taxon>
        <taxon>Vibrio</taxon>
    </lineage>
</organism>
<accession>A0AAU8BEJ3</accession>
<dbReference type="KEGG" id="vck:PG915_10745"/>
<dbReference type="Gene3D" id="3.30.1120.10">
    <property type="match status" value="1"/>
</dbReference>
<dbReference type="RefSeq" id="WP_353496531.1">
    <property type="nucleotide sequence ID" value="NZ_CP115920.1"/>
</dbReference>
<evidence type="ECO:0000256" key="6">
    <source>
        <dbReference type="SAM" id="SignalP"/>
    </source>
</evidence>
<dbReference type="Gene3D" id="3.40.720.10">
    <property type="entry name" value="Alkaline Phosphatase, subunit A"/>
    <property type="match status" value="1"/>
</dbReference>
<evidence type="ECO:0000259" key="7">
    <source>
        <dbReference type="Pfam" id="PF00884"/>
    </source>
</evidence>
<keyword evidence="2" id="KW-0479">Metal-binding</keyword>
<dbReference type="GO" id="GO:0004065">
    <property type="term" value="F:arylsulfatase activity"/>
    <property type="evidence" value="ECO:0007669"/>
    <property type="project" value="TreeGrafter"/>
</dbReference>
<gene>
    <name evidence="8" type="ORF">PG915_10745</name>
</gene>
<evidence type="ECO:0000256" key="1">
    <source>
        <dbReference type="ARBA" id="ARBA00008779"/>
    </source>
</evidence>
<dbReference type="PROSITE" id="PS00523">
    <property type="entry name" value="SULFATASE_1"/>
    <property type="match status" value="1"/>
</dbReference>
<dbReference type="GO" id="GO:0046872">
    <property type="term" value="F:metal ion binding"/>
    <property type="evidence" value="ECO:0007669"/>
    <property type="project" value="UniProtKB-KW"/>
</dbReference>
<keyword evidence="4" id="KW-0106">Calcium</keyword>
<feature type="signal peptide" evidence="6">
    <location>
        <begin position="1"/>
        <end position="19"/>
    </location>
</feature>
<evidence type="ECO:0000256" key="2">
    <source>
        <dbReference type="ARBA" id="ARBA00022723"/>
    </source>
</evidence>
<sequence length="468" mass="52765">MGVVATPLLLSTISMPVQAEVAVEKPNVVLIFVDDLGWGDPGFLGATDLRTPNMDKIAANGVNFTQGYVTSSICGPSRAGLLTGVYQQRLGSAENIPEDHYPTKEGNRAGIPLSQPMLQEILKEQGYRTGAIGKWHVGLAEEKRPNNRGFDYFYGFLNGSHSYYKSGFEFGDNHEYWPIFRNTEMVEFEGYTTEVFSQEAVNFIETSKDDQPFFLYVAYNAVHYPWEVPQPYIDKMDHIEEENRRKFGGMVLALDEGIGQIVDSLEEQGKLENTAIFVISDNGSPRPNPKALERDSNLSNTGGLRGYKGTNYEGGIRVPYIMSWPNVVPANITYDLPVSTLDVAKTVTTYLGIENPPKGHEFDGVDLVPFVNGERNGERPHDTMYWRRADDYAIRIGDWKLAYNTYEQTGEAELFNLSSDMYERSDLSARYPEKKEELQAKFDEWDHSLPQSLAKPELPTNRNHNFGK</sequence>
<name>A0AAU8BEJ3_9VIBR</name>
<feature type="chain" id="PRO_5043448262" evidence="6">
    <location>
        <begin position="20"/>
        <end position="468"/>
    </location>
</feature>
<evidence type="ECO:0000313" key="8">
    <source>
        <dbReference type="EMBL" id="XCD15071.1"/>
    </source>
</evidence>
<keyword evidence="6" id="KW-0732">Signal</keyword>
<feature type="region of interest" description="Disordered" evidence="5">
    <location>
        <begin position="282"/>
        <end position="303"/>
    </location>
</feature>
<dbReference type="EMBL" id="CP115920">
    <property type="protein sequence ID" value="XCD15071.1"/>
    <property type="molecule type" value="Genomic_DNA"/>
</dbReference>
<dbReference type="PANTHER" id="PTHR42693">
    <property type="entry name" value="ARYLSULFATASE FAMILY MEMBER"/>
    <property type="match status" value="1"/>
</dbReference>
<evidence type="ECO:0000256" key="4">
    <source>
        <dbReference type="ARBA" id="ARBA00022837"/>
    </source>
</evidence>
<comment type="similarity">
    <text evidence="1">Belongs to the sulfatase family.</text>
</comment>
<dbReference type="PANTHER" id="PTHR42693:SF53">
    <property type="entry name" value="ENDO-4-O-SULFATASE"/>
    <property type="match status" value="1"/>
</dbReference>
<protein>
    <submittedName>
        <fullName evidence="8">Sulfatase</fullName>
    </submittedName>
</protein>
<proteinExistence type="inferred from homology"/>
<reference evidence="8" key="1">
    <citation type="submission" date="2023-01" db="EMBL/GenBank/DDBJ databases">
        <title>Vibrio sp. CB1-14 genome sequencing.</title>
        <authorList>
            <person name="Otstavnykh N."/>
            <person name="Isaeva M."/>
            <person name="Meleshko D."/>
        </authorList>
    </citation>
    <scope>NUCLEOTIDE SEQUENCE</scope>
    <source>
        <strain evidence="8">CB1-14</strain>
    </source>
</reference>
<dbReference type="InterPro" id="IPR050738">
    <property type="entry name" value="Sulfatase"/>
</dbReference>
<keyword evidence="3" id="KW-0378">Hydrolase</keyword>
<dbReference type="SUPFAM" id="SSF53649">
    <property type="entry name" value="Alkaline phosphatase-like"/>
    <property type="match status" value="1"/>
</dbReference>
<dbReference type="InterPro" id="IPR024607">
    <property type="entry name" value="Sulfatase_CS"/>
</dbReference>
<dbReference type="InterPro" id="IPR000917">
    <property type="entry name" value="Sulfatase_N"/>
</dbReference>